<dbReference type="CDD" id="cd09487">
    <property type="entry name" value="SAM_superfamily"/>
    <property type="match status" value="1"/>
</dbReference>
<reference evidence="2" key="1">
    <citation type="submission" date="2021-02" db="EMBL/GenBank/DDBJ databases">
        <authorList>
            <person name="Nowell W R."/>
        </authorList>
    </citation>
    <scope>NUCLEOTIDE SEQUENCE</scope>
</reference>
<dbReference type="SUPFAM" id="SSF47769">
    <property type="entry name" value="SAM/Pointed domain"/>
    <property type="match status" value="1"/>
</dbReference>
<dbReference type="InterPro" id="IPR001660">
    <property type="entry name" value="SAM"/>
</dbReference>
<evidence type="ECO:0000313" key="3">
    <source>
        <dbReference type="Proteomes" id="UP000663881"/>
    </source>
</evidence>
<dbReference type="Pfam" id="PF07647">
    <property type="entry name" value="SAM_2"/>
    <property type="match status" value="1"/>
</dbReference>
<organism evidence="2 3">
    <name type="scientific">Adineta steineri</name>
    <dbReference type="NCBI Taxonomy" id="433720"/>
    <lineage>
        <taxon>Eukaryota</taxon>
        <taxon>Metazoa</taxon>
        <taxon>Spiralia</taxon>
        <taxon>Gnathifera</taxon>
        <taxon>Rotifera</taxon>
        <taxon>Eurotatoria</taxon>
        <taxon>Bdelloidea</taxon>
        <taxon>Adinetida</taxon>
        <taxon>Adinetidae</taxon>
        <taxon>Adineta</taxon>
    </lineage>
</organism>
<dbReference type="InterPro" id="IPR013761">
    <property type="entry name" value="SAM/pointed_sf"/>
</dbReference>
<dbReference type="EMBL" id="CAJOAY010036216">
    <property type="protein sequence ID" value="CAF4455813.1"/>
    <property type="molecule type" value="Genomic_DNA"/>
</dbReference>
<dbReference type="Proteomes" id="UP000663881">
    <property type="component" value="Unassembled WGS sequence"/>
</dbReference>
<sequence length="75" mass="9082">MATWNDNDIYEWLQSLGGDYKVYADRFKKEKVDGFQLFMYFNRYTLLKLGITNENHQQKILDDIQRLKNLHMSAF</sequence>
<dbReference type="Gene3D" id="1.10.150.50">
    <property type="entry name" value="Transcription Factor, Ets-1"/>
    <property type="match status" value="1"/>
</dbReference>
<evidence type="ECO:0000313" key="2">
    <source>
        <dbReference type="EMBL" id="CAF4455813.1"/>
    </source>
</evidence>
<name>A0A820SMB5_9BILA</name>
<dbReference type="SMART" id="SM00454">
    <property type="entry name" value="SAM"/>
    <property type="match status" value="1"/>
</dbReference>
<evidence type="ECO:0000259" key="1">
    <source>
        <dbReference type="PROSITE" id="PS50105"/>
    </source>
</evidence>
<comment type="caution">
    <text evidence="2">The sequence shown here is derived from an EMBL/GenBank/DDBJ whole genome shotgun (WGS) entry which is preliminary data.</text>
</comment>
<dbReference type="PROSITE" id="PS50105">
    <property type="entry name" value="SAM_DOMAIN"/>
    <property type="match status" value="1"/>
</dbReference>
<accession>A0A820SMB5</accession>
<gene>
    <name evidence="2" type="ORF">OKA104_LOCUS54408</name>
</gene>
<protein>
    <recommendedName>
        <fullName evidence="1">SAM domain-containing protein</fullName>
    </recommendedName>
</protein>
<dbReference type="AlphaFoldDB" id="A0A820SMB5"/>
<proteinExistence type="predicted"/>
<feature type="domain" description="SAM" evidence="1">
    <location>
        <begin position="4"/>
        <end position="70"/>
    </location>
</feature>